<evidence type="ECO:0000256" key="1">
    <source>
        <dbReference type="ARBA" id="ARBA00023002"/>
    </source>
</evidence>
<organism evidence="4 5">
    <name type="scientific">Nonomuraea jabiensis</name>
    <dbReference type="NCBI Taxonomy" id="882448"/>
    <lineage>
        <taxon>Bacteria</taxon>
        <taxon>Bacillati</taxon>
        <taxon>Actinomycetota</taxon>
        <taxon>Actinomycetes</taxon>
        <taxon>Streptosporangiales</taxon>
        <taxon>Streptosporangiaceae</taxon>
        <taxon>Nonomuraea</taxon>
    </lineage>
</organism>
<dbReference type="PANTHER" id="PTHR43364:SF4">
    <property type="entry name" value="NAD(P)-LINKED OXIDOREDUCTASE SUPERFAMILY PROTEIN"/>
    <property type="match status" value="1"/>
</dbReference>
<sequence>MTEYRVLGRTGLKVSPLCLGAMMFGGWGESDPAECARIIDRALDSGINFIDTADVYAQGQSEEFVGQALAKSGRRDDVVLATKVHGAMGEGPNERGNSRRWIIQEVENSLRRLGTDWIDLYQIHRPDPATDIEETLGALTDLVRQGKVRYIGSSTFPAHQIVEAQWAAERRSLERFVCEQPPYSLLARGIEADMLPVAEKYGMGVIVWSPLAGGWLSGRYRKGQEQPQTRRASRLPERYDLTKEVNQRKLDAVEQLAVLAEEAGITLVELAIAFTIRHRAVTSAIIGPRTMEHLEGQLTAADVRLTDDVLDRIDEIVPPGVTLNPADRGWQPPELGDAGLRRRP</sequence>
<gene>
    <name evidence="4" type="ORF">HD596_007649</name>
</gene>
<dbReference type="InterPro" id="IPR020471">
    <property type="entry name" value="AKR"/>
</dbReference>
<evidence type="ECO:0000256" key="2">
    <source>
        <dbReference type="SAM" id="MobiDB-lite"/>
    </source>
</evidence>
<keyword evidence="5" id="KW-1185">Reference proteome</keyword>
<dbReference type="CDD" id="cd19087">
    <property type="entry name" value="AKR_AKR12A1_B1_C1"/>
    <property type="match status" value="1"/>
</dbReference>
<evidence type="ECO:0000259" key="3">
    <source>
        <dbReference type="Pfam" id="PF00248"/>
    </source>
</evidence>
<accession>A0A7W9GBX2</accession>
<dbReference type="FunFam" id="3.20.20.100:FF:000004">
    <property type="entry name" value="Oxidoreductase, aldo/keto reductase"/>
    <property type="match status" value="1"/>
</dbReference>
<comment type="caution">
    <text evidence="4">The sequence shown here is derived from an EMBL/GenBank/DDBJ whole genome shotgun (WGS) entry which is preliminary data.</text>
</comment>
<dbReference type="EMBL" id="JACHMB010000001">
    <property type="protein sequence ID" value="MBB5780893.1"/>
    <property type="molecule type" value="Genomic_DNA"/>
</dbReference>
<feature type="domain" description="NADP-dependent oxidoreductase" evidence="3">
    <location>
        <begin position="16"/>
        <end position="317"/>
    </location>
</feature>
<dbReference type="Gene3D" id="3.20.20.100">
    <property type="entry name" value="NADP-dependent oxidoreductase domain"/>
    <property type="match status" value="1"/>
</dbReference>
<keyword evidence="1" id="KW-0560">Oxidoreductase</keyword>
<dbReference type="Proteomes" id="UP000579153">
    <property type="component" value="Unassembled WGS sequence"/>
</dbReference>
<dbReference type="InterPro" id="IPR023210">
    <property type="entry name" value="NADP_OxRdtase_dom"/>
</dbReference>
<feature type="region of interest" description="Disordered" evidence="2">
    <location>
        <begin position="322"/>
        <end position="344"/>
    </location>
</feature>
<dbReference type="PRINTS" id="PR00069">
    <property type="entry name" value="ALDKETRDTASE"/>
</dbReference>
<proteinExistence type="predicted"/>
<dbReference type="RefSeq" id="WP_185074282.1">
    <property type="nucleotide sequence ID" value="NZ_JACHMB010000001.1"/>
</dbReference>
<dbReference type="PANTHER" id="PTHR43364">
    <property type="entry name" value="NADH-SPECIFIC METHYLGLYOXAL REDUCTASE-RELATED"/>
    <property type="match status" value="1"/>
</dbReference>
<evidence type="ECO:0000313" key="5">
    <source>
        <dbReference type="Proteomes" id="UP000579153"/>
    </source>
</evidence>
<dbReference type="Pfam" id="PF00248">
    <property type="entry name" value="Aldo_ket_red"/>
    <property type="match status" value="1"/>
</dbReference>
<dbReference type="AlphaFoldDB" id="A0A7W9GBX2"/>
<name>A0A7W9GBX2_9ACTN</name>
<dbReference type="GO" id="GO:0005829">
    <property type="term" value="C:cytosol"/>
    <property type="evidence" value="ECO:0007669"/>
    <property type="project" value="UniProtKB-ARBA"/>
</dbReference>
<reference evidence="4 5" key="1">
    <citation type="submission" date="2020-08" db="EMBL/GenBank/DDBJ databases">
        <title>Sequencing the genomes of 1000 actinobacteria strains.</title>
        <authorList>
            <person name="Klenk H.-P."/>
        </authorList>
    </citation>
    <scope>NUCLEOTIDE SEQUENCE [LARGE SCALE GENOMIC DNA]</scope>
    <source>
        <strain evidence="4 5">DSM 45507</strain>
    </source>
</reference>
<dbReference type="GO" id="GO:0016491">
    <property type="term" value="F:oxidoreductase activity"/>
    <property type="evidence" value="ECO:0007669"/>
    <property type="project" value="UniProtKB-KW"/>
</dbReference>
<dbReference type="InterPro" id="IPR036812">
    <property type="entry name" value="NAD(P)_OxRdtase_dom_sf"/>
</dbReference>
<dbReference type="SUPFAM" id="SSF51430">
    <property type="entry name" value="NAD(P)-linked oxidoreductase"/>
    <property type="match status" value="1"/>
</dbReference>
<protein>
    <submittedName>
        <fullName evidence="4">Aryl-alcohol dehydrogenase-like predicted oxidoreductase</fullName>
    </submittedName>
</protein>
<dbReference type="InterPro" id="IPR050523">
    <property type="entry name" value="AKR_Detox_Biosynth"/>
</dbReference>
<evidence type="ECO:0000313" key="4">
    <source>
        <dbReference type="EMBL" id="MBB5780893.1"/>
    </source>
</evidence>